<feature type="non-terminal residue" evidence="1">
    <location>
        <position position="1"/>
    </location>
</feature>
<evidence type="ECO:0000313" key="1">
    <source>
        <dbReference type="EMBL" id="KAJ7742999.1"/>
    </source>
</evidence>
<accession>A0AAD7IH32</accession>
<sequence>VKPEKAVKLVGIWLDKNLMFKQQGAAALAKGHEWLVNFRRLACVTGGVGPVYVRRLYLGICVPQMFYGAEVWLVPRQQREKAMNRRKDGRAIVKKLASVQLKAARLIIGGMASSLGDTAHAHADLPPMNLAIDRQLQKAALRYARLPTM</sequence>
<organism evidence="1 2">
    <name type="scientific">Mycena maculata</name>
    <dbReference type="NCBI Taxonomy" id="230809"/>
    <lineage>
        <taxon>Eukaryota</taxon>
        <taxon>Fungi</taxon>
        <taxon>Dikarya</taxon>
        <taxon>Basidiomycota</taxon>
        <taxon>Agaricomycotina</taxon>
        <taxon>Agaricomycetes</taxon>
        <taxon>Agaricomycetidae</taxon>
        <taxon>Agaricales</taxon>
        <taxon>Marasmiineae</taxon>
        <taxon>Mycenaceae</taxon>
        <taxon>Mycena</taxon>
    </lineage>
</organism>
<evidence type="ECO:0000313" key="2">
    <source>
        <dbReference type="Proteomes" id="UP001215280"/>
    </source>
</evidence>
<dbReference type="AlphaFoldDB" id="A0AAD7IH32"/>
<dbReference type="Proteomes" id="UP001215280">
    <property type="component" value="Unassembled WGS sequence"/>
</dbReference>
<keyword evidence="2" id="KW-1185">Reference proteome</keyword>
<reference evidence="1" key="1">
    <citation type="submission" date="2023-03" db="EMBL/GenBank/DDBJ databases">
        <title>Massive genome expansion in bonnet fungi (Mycena s.s.) driven by repeated elements and novel gene families across ecological guilds.</title>
        <authorList>
            <consortium name="Lawrence Berkeley National Laboratory"/>
            <person name="Harder C.B."/>
            <person name="Miyauchi S."/>
            <person name="Viragh M."/>
            <person name="Kuo A."/>
            <person name="Thoen E."/>
            <person name="Andreopoulos B."/>
            <person name="Lu D."/>
            <person name="Skrede I."/>
            <person name="Drula E."/>
            <person name="Henrissat B."/>
            <person name="Morin E."/>
            <person name="Kohler A."/>
            <person name="Barry K."/>
            <person name="LaButti K."/>
            <person name="Morin E."/>
            <person name="Salamov A."/>
            <person name="Lipzen A."/>
            <person name="Mereny Z."/>
            <person name="Hegedus B."/>
            <person name="Baldrian P."/>
            <person name="Stursova M."/>
            <person name="Weitz H."/>
            <person name="Taylor A."/>
            <person name="Grigoriev I.V."/>
            <person name="Nagy L.G."/>
            <person name="Martin F."/>
            <person name="Kauserud H."/>
        </authorList>
    </citation>
    <scope>NUCLEOTIDE SEQUENCE</scope>
    <source>
        <strain evidence="1">CBHHK188m</strain>
    </source>
</reference>
<name>A0AAD7IH32_9AGAR</name>
<gene>
    <name evidence="1" type="ORF">DFH07DRAFT_750041</name>
</gene>
<proteinExistence type="predicted"/>
<protein>
    <submittedName>
        <fullName evidence="1">Uncharacterized protein</fullName>
    </submittedName>
</protein>
<comment type="caution">
    <text evidence="1">The sequence shown here is derived from an EMBL/GenBank/DDBJ whole genome shotgun (WGS) entry which is preliminary data.</text>
</comment>
<dbReference type="EMBL" id="JARJLG010000114">
    <property type="protein sequence ID" value="KAJ7742999.1"/>
    <property type="molecule type" value="Genomic_DNA"/>
</dbReference>